<reference evidence="1 2" key="1">
    <citation type="submission" date="2013-11" db="EMBL/GenBank/DDBJ databases">
        <title>Metagenomic analysis of a methanogenic consortium involved in long chain n-alkane degradation.</title>
        <authorList>
            <person name="Davidova I.A."/>
            <person name="Callaghan A.V."/>
            <person name="Wawrik B."/>
            <person name="Pruitt S."/>
            <person name="Marks C."/>
            <person name="Duncan K.E."/>
            <person name="Suflita J.M."/>
        </authorList>
    </citation>
    <scope>NUCLEOTIDE SEQUENCE [LARGE SCALE GENOMIC DNA]</scope>
    <source>
        <strain evidence="1 2">SPR</strain>
    </source>
</reference>
<dbReference type="AlphaFoldDB" id="A0A0D2J122"/>
<evidence type="ECO:0008006" key="3">
    <source>
        <dbReference type="Google" id="ProtNLM"/>
    </source>
</evidence>
<proteinExistence type="predicted"/>
<dbReference type="RefSeq" id="WP_044351283.1">
    <property type="nucleotide sequence ID" value="NZ_AZAC01000037.1"/>
</dbReference>
<evidence type="ECO:0000313" key="2">
    <source>
        <dbReference type="Proteomes" id="UP000032233"/>
    </source>
</evidence>
<dbReference type="InParanoid" id="A0A0D2J122"/>
<evidence type="ECO:0000313" key="1">
    <source>
        <dbReference type="EMBL" id="KIX11929.1"/>
    </source>
</evidence>
<keyword evidence="2" id="KW-1185">Reference proteome</keyword>
<dbReference type="EMBL" id="AZAC01000037">
    <property type="protein sequence ID" value="KIX11929.1"/>
    <property type="molecule type" value="Genomic_DNA"/>
</dbReference>
<name>A0A0D2J122_9BACT</name>
<dbReference type="InterPro" id="IPR021330">
    <property type="entry name" value="DUF2939"/>
</dbReference>
<protein>
    <recommendedName>
        <fullName evidence="3">DUF2939 domain-containing protein</fullName>
    </recommendedName>
</protein>
<organism evidence="1 2">
    <name type="scientific">Dethiosulfatarculus sandiegensis</name>
    <dbReference type="NCBI Taxonomy" id="1429043"/>
    <lineage>
        <taxon>Bacteria</taxon>
        <taxon>Pseudomonadati</taxon>
        <taxon>Thermodesulfobacteriota</taxon>
        <taxon>Desulfarculia</taxon>
        <taxon>Desulfarculales</taxon>
        <taxon>Desulfarculaceae</taxon>
        <taxon>Dethiosulfatarculus</taxon>
    </lineage>
</organism>
<comment type="caution">
    <text evidence="1">The sequence shown here is derived from an EMBL/GenBank/DDBJ whole genome shotgun (WGS) entry which is preliminary data.</text>
</comment>
<accession>A0A0D2J122</accession>
<sequence length="181" mass="20317">MRRTWLVILFVALCAAAFGGSWVFIKSPYYSLYQIGKAVHDRNAGLFLAYVDVEKVIVSQENNLVDQFVPKGRLSDETKEAIGGLLTAFRAPIVDIAKDRIIRAVADPDRENIPSSWTILAAASVTMNGEVALVEMNDPNSPDRLRMGMRRHEQKGYWQVVEVSAEDIKKLLEKYLESKSS</sequence>
<dbReference type="STRING" id="1429043.X474_21605"/>
<gene>
    <name evidence="1" type="ORF">X474_21605</name>
</gene>
<dbReference type="Proteomes" id="UP000032233">
    <property type="component" value="Unassembled WGS sequence"/>
</dbReference>
<dbReference type="Pfam" id="PF11159">
    <property type="entry name" value="DUF2939"/>
    <property type="match status" value="1"/>
</dbReference>